<sequence>MSYKLPKPGTHKAQLLVQLLNGNVVRNSKAKNDLDTANPATAMSQLRLDDHWDDLIERKRIPSKSSTGHDVYVKEYYMTAKTIMELKDSDPRIEKYLEHHRKS</sequence>
<dbReference type="Proteomes" id="UP001284654">
    <property type="component" value="Unassembled WGS sequence"/>
</dbReference>
<dbReference type="AlphaFoldDB" id="A0AAW8Z9V2"/>
<reference evidence="1" key="1">
    <citation type="submission" date="2023-10" db="EMBL/GenBank/DDBJ databases">
        <authorList>
            <person name="Sykes E.M.E."/>
            <person name="Khan I.U.H."/>
            <person name="Kumar A."/>
        </authorList>
    </citation>
    <scope>NUCLEOTIDE SEQUENCE</scope>
    <source>
        <strain evidence="1">IK5</strain>
    </source>
</reference>
<comment type="caution">
    <text evidence="1">The sequence shown here is derived from an EMBL/GenBank/DDBJ whole genome shotgun (WGS) entry which is preliminary data.</text>
</comment>
<proteinExistence type="predicted"/>
<evidence type="ECO:0000313" key="1">
    <source>
        <dbReference type="EMBL" id="MDV4317066.1"/>
    </source>
</evidence>
<accession>A0AAW8Z9V2</accession>
<dbReference type="RefSeq" id="WP_180108632.1">
    <property type="nucleotide sequence ID" value="NZ_JAWJYY010000002.1"/>
</dbReference>
<evidence type="ECO:0008006" key="3">
    <source>
        <dbReference type="Google" id="ProtNLM"/>
    </source>
</evidence>
<dbReference type="EMBL" id="JAWJYY010000002">
    <property type="protein sequence ID" value="MDV4317066.1"/>
    <property type="molecule type" value="Genomic_DNA"/>
</dbReference>
<organism evidence="1 2">
    <name type="scientific">Acinetobacter indicus</name>
    <dbReference type="NCBI Taxonomy" id="756892"/>
    <lineage>
        <taxon>Bacteria</taxon>
        <taxon>Pseudomonadati</taxon>
        <taxon>Pseudomonadota</taxon>
        <taxon>Gammaproteobacteria</taxon>
        <taxon>Moraxellales</taxon>
        <taxon>Moraxellaceae</taxon>
        <taxon>Acinetobacter</taxon>
    </lineage>
</organism>
<name>A0AAW8Z9V2_9GAMM</name>
<evidence type="ECO:0000313" key="2">
    <source>
        <dbReference type="Proteomes" id="UP001284654"/>
    </source>
</evidence>
<gene>
    <name evidence="1" type="ORF">MSG88_15210</name>
</gene>
<protein>
    <recommendedName>
        <fullName evidence="3">HNH endonuclease</fullName>
    </recommendedName>
</protein>